<dbReference type="Proteomes" id="UP000033423">
    <property type="component" value="Unassembled WGS sequence"/>
</dbReference>
<evidence type="ECO:0000313" key="9">
    <source>
        <dbReference type="EMBL" id="KJU82902.1"/>
    </source>
</evidence>
<dbReference type="AlphaFoldDB" id="A0A0F3GM55"/>
<dbReference type="InterPro" id="IPR014777">
    <property type="entry name" value="4pyrrole_Mease_sub1"/>
</dbReference>
<dbReference type="EMBL" id="LACI01002121">
    <property type="protein sequence ID" value="KJU82902.1"/>
    <property type="molecule type" value="Genomic_DNA"/>
</dbReference>
<dbReference type="SUPFAM" id="SSF53790">
    <property type="entry name" value="Tetrapyrrole methylase"/>
    <property type="match status" value="1"/>
</dbReference>
<evidence type="ECO:0000256" key="4">
    <source>
        <dbReference type="ARBA" id="ARBA00022603"/>
    </source>
</evidence>
<evidence type="ECO:0000259" key="8">
    <source>
        <dbReference type="Pfam" id="PF00590"/>
    </source>
</evidence>
<dbReference type="InterPro" id="IPR003043">
    <property type="entry name" value="Uropor_MeTrfase_CS"/>
</dbReference>
<dbReference type="Pfam" id="PF00590">
    <property type="entry name" value="TP_methylase"/>
    <property type="match status" value="1"/>
</dbReference>
<keyword evidence="10" id="KW-1185">Reference proteome</keyword>
<dbReference type="GO" id="GO:0032259">
    <property type="term" value="P:methylation"/>
    <property type="evidence" value="ECO:0007669"/>
    <property type="project" value="UniProtKB-KW"/>
</dbReference>
<evidence type="ECO:0000313" key="10">
    <source>
        <dbReference type="Proteomes" id="UP000033423"/>
    </source>
</evidence>
<keyword evidence="5 7" id="KW-0808">Transferase</keyword>
<dbReference type="GO" id="GO:0046026">
    <property type="term" value="F:precorrin-4 C11-methyltransferase activity"/>
    <property type="evidence" value="ECO:0007669"/>
    <property type="project" value="InterPro"/>
</dbReference>
<dbReference type="InterPro" id="IPR050161">
    <property type="entry name" value="Siro_Cobalamin_biosynth"/>
</dbReference>
<keyword evidence="3" id="KW-0169">Cobalamin biosynthesis</keyword>
<dbReference type="PANTHER" id="PTHR45790:SF4">
    <property type="entry name" value="COBALT-PRECORRIN-4 C(11)-METHYLTRANSFERASE"/>
    <property type="match status" value="1"/>
</dbReference>
<dbReference type="CDD" id="cd11641">
    <property type="entry name" value="Precorrin-4_C11-MT"/>
    <property type="match status" value="1"/>
</dbReference>
<gene>
    <name evidence="9" type="ORF">MBAV_004895</name>
</gene>
<dbReference type="Gene3D" id="3.30.950.10">
    <property type="entry name" value="Methyltransferase, Cobalt-precorrin-4 Transmethylase, Domain 2"/>
    <property type="match status" value="1"/>
</dbReference>
<feature type="domain" description="Tetrapyrrole methylase" evidence="8">
    <location>
        <begin position="10"/>
        <end position="213"/>
    </location>
</feature>
<dbReference type="PROSITE" id="PS00839">
    <property type="entry name" value="SUMT_1"/>
    <property type="match status" value="1"/>
</dbReference>
<dbReference type="GO" id="GO:0009236">
    <property type="term" value="P:cobalamin biosynthetic process"/>
    <property type="evidence" value="ECO:0007669"/>
    <property type="project" value="UniProtKB-UniPathway"/>
</dbReference>
<dbReference type="InterPro" id="IPR035996">
    <property type="entry name" value="4pyrrol_Methylase_sf"/>
</dbReference>
<dbReference type="Gene3D" id="3.40.1010.10">
    <property type="entry name" value="Cobalt-precorrin-4 Transmethylase, Domain 1"/>
    <property type="match status" value="1"/>
</dbReference>
<evidence type="ECO:0000256" key="6">
    <source>
        <dbReference type="ARBA" id="ARBA00022691"/>
    </source>
</evidence>
<evidence type="ECO:0000256" key="5">
    <source>
        <dbReference type="ARBA" id="ARBA00022679"/>
    </source>
</evidence>
<accession>A0A0F3GM55</accession>
<evidence type="ECO:0000256" key="7">
    <source>
        <dbReference type="RuleBase" id="RU003960"/>
    </source>
</evidence>
<comment type="similarity">
    <text evidence="2 7">Belongs to the precorrin methyltransferase family.</text>
</comment>
<evidence type="ECO:0000256" key="3">
    <source>
        <dbReference type="ARBA" id="ARBA00022573"/>
    </source>
</evidence>
<dbReference type="InterPro" id="IPR006362">
    <property type="entry name" value="Cbl_synth_CobM/CibF"/>
</dbReference>
<protein>
    <submittedName>
        <fullName evidence="9">Cobalt-precorrin-4 C(11)-methyltransferase</fullName>
    </submittedName>
</protein>
<dbReference type="NCBIfam" id="TIGR01465">
    <property type="entry name" value="cobM_cbiF"/>
    <property type="match status" value="1"/>
</dbReference>
<comment type="pathway">
    <text evidence="1">Cofactor biosynthesis; adenosylcobalamin biosynthesis.</text>
</comment>
<dbReference type="UniPathway" id="UPA00148"/>
<reference evidence="9 10" key="1">
    <citation type="submission" date="2015-02" db="EMBL/GenBank/DDBJ databases">
        <title>Single-cell genomics of uncultivated deep-branching MTB reveals a conserved set of magnetosome genes.</title>
        <authorList>
            <person name="Kolinko S."/>
            <person name="Richter M."/>
            <person name="Glockner F.O."/>
            <person name="Brachmann A."/>
            <person name="Schuler D."/>
        </authorList>
    </citation>
    <scope>NUCLEOTIDE SEQUENCE [LARGE SCALE GENOMIC DNA]</scope>
    <source>
        <strain evidence="9">TM-1</strain>
    </source>
</reference>
<organism evidence="9 10">
    <name type="scientific">Candidatus Magnetobacterium bavaricum</name>
    <dbReference type="NCBI Taxonomy" id="29290"/>
    <lineage>
        <taxon>Bacteria</taxon>
        <taxon>Pseudomonadati</taxon>
        <taxon>Nitrospirota</taxon>
        <taxon>Thermodesulfovibrionia</taxon>
        <taxon>Thermodesulfovibrionales</taxon>
        <taxon>Candidatus Magnetobacteriaceae</taxon>
        <taxon>Candidatus Magnetobacterium</taxon>
    </lineage>
</organism>
<evidence type="ECO:0000256" key="1">
    <source>
        <dbReference type="ARBA" id="ARBA00004953"/>
    </source>
</evidence>
<sequence length="254" mass="27351">MEIIMNDSGMVYFVGAGPGNPELITLKGHRLLKECDVVIYAGSLVNPVLVTGLRAKVYDSAHMPLEEIVDTMVVAAREGKVVVRLHSGDISFYSAITEQINRLRTAGVAFEVVPGVSSLGAAAAAIGQELTIPEVSQSVIVTRIEGNTAVPGNERLGAFAAHRATMVIFLSIAHIENVVSELATSYPPDTPVVVVERASWPQERVFEGTLETIVPIIKEAGITKTALILVGEALRADTTKRSRLYDGEFQKSRR</sequence>
<comment type="caution">
    <text evidence="9">The sequence shown here is derived from an EMBL/GenBank/DDBJ whole genome shotgun (WGS) entry which is preliminary data.</text>
</comment>
<dbReference type="PANTHER" id="PTHR45790">
    <property type="entry name" value="SIROHEME SYNTHASE-RELATED"/>
    <property type="match status" value="1"/>
</dbReference>
<dbReference type="InterPro" id="IPR000878">
    <property type="entry name" value="4pyrrol_Mease"/>
</dbReference>
<keyword evidence="4 7" id="KW-0489">Methyltransferase</keyword>
<name>A0A0F3GM55_9BACT</name>
<dbReference type="InterPro" id="IPR014776">
    <property type="entry name" value="4pyrrole_Mease_sub2"/>
</dbReference>
<keyword evidence="6" id="KW-0949">S-adenosyl-L-methionine</keyword>
<dbReference type="PATRIC" id="fig|29290.4.peg.6481"/>
<proteinExistence type="inferred from homology"/>
<dbReference type="PROSITE" id="PS00840">
    <property type="entry name" value="SUMT_2"/>
    <property type="match status" value="1"/>
</dbReference>
<evidence type="ECO:0000256" key="2">
    <source>
        <dbReference type="ARBA" id="ARBA00005879"/>
    </source>
</evidence>